<accession>A0A9Q0YR59</accession>
<sequence>MWTFENNVEVREYVSNLYTPQYIDDIDNDNIPDIINVHGGDPARDRGEEVRSVAKVIIFSGKTGAILAHSHVPDGEESYYSPQVYSKGDGSKVVLFGTGGETRGGSLFAVPLENVTAGSITKAKKLYSNSLKGVMTPPVLVDLTNDGVVDIVSSIFNGTVIALNGETYEVIWNTTVPFSESYSTPGAGYFNDDDIPDFMIIFNYGPGYPLYYYSQVTVLDGKMGIPLIDPPMKMSGSVQSSSLSISFEGFGNDAFIYWGLLCEGHEHETTGFTFAEGVYGPAMSRVNFCKERFGTKDVTRQFILNQNMKLPGDILYDSSKYLNIKLPGVILQDFISILHMKLTGKCCITQVIILT</sequence>
<dbReference type="Proteomes" id="UP001152320">
    <property type="component" value="Chromosome 18"/>
</dbReference>
<keyword evidence="2" id="KW-0812">Transmembrane</keyword>
<proteinExistence type="predicted"/>
<name>A0A9Q0YR59_HOLLE</name>
<organism evidence="5 6">
    <name type="scientific">Holothuria leucospilota</name>
    <name type="common">Black long sea cucumber</name>
    <name type="synonym">Mertensiothuria leucospilota</name>
    <dbReference type="NCBI Taxonomy" id="206669"/>
    <lineage>
        <taxon>Eukaryota</taxon>
        <taxon>Metazoa</taxon>
        <taxon>Echinodermata</taxon>
        <taxon>Eleutherozoa</taxon>
        <taxon>Echinozoa</taxon>
        <taxon>Holothuroidea</taxon>
        <taxon>Aspidochirotacea</taxon>
        <taxon>Aspidochirotida</taxon>
        <taxon>Holothuriidae</taxon>
        <taxon>Holothuria</taxon>
    </lineage>
</organism>
<dbReference type="GO" id="GO:0016020">
    <property type="term" value="C:membrane"/>
    <property type="evidence" value="ECO:0007669"/>
    <property type="project" value="UniProtKB-SubCell"/>
</dbReference>
<dbReference type="EMBL" id="JAIZAY010000018">
    <property type="protein sequence ID" value="KAJ8024792.1"/>
    <property type="molecule type" value="Genomic_DNA"/>
</dbReference>
<evidence type="ECO:0000256" key="1">
    <source>
        <dbReference type="ARBA" id="ARBA00004167"/>
    </source>
</evidence>
<keyword evidence="3" id="KW-1133">Transmembrane helix</keyword>
<gene>
    <name evidence="5" type="ORF">HOLleu_34802</name>
</gene>
<comment type="subcellular location">
    <subcellularLocation>
        <location evidence="1">Membrane</location>
        <topology evidence="1">Single-pass membrane protein</topology>
    </subcellularLocation>
</comment>
<dbReference type="InterPro" id="IPR015943">
    <property type="entry name" value="WD40/YVTN_repeat-like_dom_sf"/>
</dbReference>
<evidence type="ECO:0000313" key="5">
    <source>
        <dbReference type="EMBL" id="KAJ8024792.1"/>
    </source>
</evidence>
<reference evidence="5" key="1">
    <citation type="submission" date="2021-10" db="EMBL/GenBank/DDBJ databases">
        <title>Tropical sea cucumber genome reveals ecological adaptation and Cuvierian tubules defense mechanism.</title>
        <authorList>
            <person name="Chen T."/>
        </authorList>
    </citation>
    <scope>NUCLEOTIDE SEQUENCE</scope>
    <source>
        <strain evidence="5">Nanhai2018</strain>
        <tissue evidence="5">Muscle</tissue>
    </source>
</reference>
<dbReference type="OrthoDB" id="567787at2759"/>
<dbReference type="SUPFAM" id="SSF69318">
    <property type="entry name" value="Integrin alpha N-terminal domain"/>
    <property type="match status" value="1"/>
</dbReference>
<dbReference type="AlphaFoldDB" id="A0A9Q0YR59"/>
<keyword evidence="6" id="KW-1185">Reference proteome</keyword>
<dbReference type="PANTHER" id="PTHR21419:SF36">
    <property type="entry name" value="PROTEIN FAM234A-LIKE"/>
    <property type="match status" value="1"/>
</dbReference>
<evidence type="ECO:0000256" key="2">
    <source>
        <dbReference type="ARBA" id="ARBA00022692"/>
    </source>
</evidence>
<evidence type="ECO:0000256" key="3">
    <source>
        <dbReference type="ARBA" id="ARBA00022989"/>
    </source>
</evidence>
<comment type="caution">
    <text evidence="5">The sequence shown here is derived from an EMBL/GenBank/DDBJ whole genome shotgun (WGS) entry which is preliminary data.</text>
</comment>
<dbReference type="Gene3D" id="2.130.10.10">
    <property type="entry name" value="YVTN repeat-like/Quinoprotein amine dehydrogenase"/>
    <property type="match status" value="1"/>
</dbReference>
<dbReference type="InterPro" id="IPR045232">
    <property type="entry name" value="FAM234"/>
</dbReference>
<evidence type="ECO:0000256" key="4">
    <source>
        <dbReference type="ARBA" id="ARBA00023136"/>
    </source>
</evidence>
<dbReference type="InterPro" id="IPR028994">
    <property type="entry name" value="Integrin_alpha_N"/>
</dbReference>
<evidence type="ECO:0000313" key="6">
    <source>
        <dbReference type="Proteomes" id="UP001152320"/>
    </source>
</evidence>
<dbReference type="PANTHER" id="PTHR21419">
    <property type="match status" value="1"/>
</dbReference>
<protein>
    <submittedName>
        <fullName evidence="5">Uncharacterized protein</fullName>
    </submittedName>
</protein>
<keyword evidence="4" id="KW-0472">Membrane</keyword>